<reference evidence="2 3" key="1">
    <citation type="submission" date="2016-05" db="EMBL/GenBank/DDBJ databases">
        <title>Complete genome sequence of a phthalic acid esters degrading Mycobacterium sp. YC-RL4.</title>
        <authorList>
            <person name="Ren L."/>
            <person name="Fan S."/>
            <person name="Ruth N."/>
            <person name="Jia Y."/>
            <person name="Wang J."/>
            <person name="Qiao C."/>
        </authorList>
    </citation>
    <scope>NUCLEOTIDE SEQUENCE [LARGE SCALE GENOMIC DNA]</scope>
    <source>
        <strain evidence="2 3">YC-RL4</strain>
    </source>
</reference>
<dbReference type="Pfam" id="PF12277">
    <property type="entry name" value="DUF3618"/>
    <property type="match status" value="1"/>
</dbReference>
<keyword evidence="1" id="KW-1133">Transmembrane helix</keyword>
<gene>
    <name evidence="2" type="ORF">A7U43_00200</name>
</gene>
<dbReference type="STRING" id="1682113.A7U43_00200"/>
<organism evidence="2 3">
    <name type="scientific">Mycobacterium adipatum</name>
    <dbReference type="NCBI Taxonomy" id="1682113"/>
    <lineage>
        <taxon>Bacteria</taxon>
        <taxon>Bacillati</taxon>
        <taxon>Actinomycetota</taxon>
        <taxon>Actinomycetes</taxon>
        <taxon>Mycobacteriales</taxon>
        <taxon>Mycobacteriaceae</taxon>
        <taxon>Mycobacterium</taxon>
    </lineage>
</organism>
<evidence type="ECO:0000313" key="2">
    <source>
        <dbReference type="EMBL" id="ANE77955.1"/>
    </source>
</evidence>
<protein>
    <recommendedName>
        <fullName evidence="4">DUF3618 domain-containing protein</fullName>
    </recommendedName>
</protein>
<dbReference type="OrthoDB" id="4641350at2"/>
<accession>A0A172UG99</accession>
<evidence type="ECO:0000256" key="1">
    <source>
        <dbReference type="SAM" id="Phobius"/>
    </source>
</evidence>
<keyword evidence="1" id="KW-0472">Membrane</keyword>
<keyword evidence="3" id="KW-1185">Reference proteome</keyword>
<feature type="transmembrane region" description="Helical" evidence="1">
    <location>
        <begin position="57"/>
        <end position="76"/>
    </location>
</feature>
<proteinExistence type="predicted"/>
<evidence type="ECO:0008006" key="4">
    <source>
        <dbReference type="Google" id="ProtNLM"/>
    </source>
</evidence>
<keyword evidence="1" id="KW-0812">Transmembrane</keyword>
<dbReference type="Proteomes" id="UP000077143">
    <property type="component" value="Chromosome"/>
</dbReference>
<dbReference type="RefSeq" id="WP_067989731.1">
    <property type="nucleotide sequence ID" value="NZ_CP015596.1"/>
</dbReference>
<dbReference type="InterPro" id="IPR022062">
    <property type="entry name" value="DUF3618"/>
</dbReference>
<evidence type="ECO:0000313" key="3">
    <source>
        <dbReference type="Proteomes" id="UP000077143"/>
    </source>
</evidence>
<dbReference type="EMBL" id="CP015596">
    <property type="protein sequence ID" value="ANE77955.1"/>
    <property type="molecule type" value="Genomic_DNA"/>
</dbReference>
<name>A0A172UG99_9MYCO</name>
<sequence>MAGPEQRPDADAPDIAQLSEDIEHTRAAVGETVAALADKLDVKKQTQQKVAATRAKIPAAPATVATVAIVAGLILWRRRRQGGSS</sequence>
<dbReference type="KEGG" id="madi:A7U43_00200"/>
<dbReference type="AlphaFoldDB" id="A0A172UG99"/>